<dbReference type="PANTHER" id="PTHR23037">
    <property type="entry name" value="CYTOKINE RECEPTOR"/>
    <property type="match status" value="1"/>
</dbReference>
<keyword evidence="14" id="KW-1185">Reference proteome</keyword>
<evidence type="ECO:0000313" key="13">
    <source>
        <dbReference type="Ensembl" id="ENSPNAP00000045104.1"/>
    </source>
</evidence>
<protein>
    <recommendedName>
        <fullName evidence="12">Fibronectin type-III domain-containing protein</fullName>
    </recommendedName>
</protein>
<reference evidence="13" key="2">
    <citation type="submission" date="2025-08" db="UniProtKB">
        <authorList>
            <consortium name="Ensembl"/>
        </authorList>
    </citation>
    <scope>IDENTIFICATION</scope>
</reference>
<dbReference type="GO" id="GO:0016064">
    <property type="term" value="P:immunoglobulin mediated immune response"/>
    <property type="evidence" value="ECO:0007669"/>
    <property type="project" value="TreeGrafter"/>
</dbReference>
<evidence type="ECO:0000256" key="7">
    <source>
        <dbReference type="ARBA" id="ARBA00023170"/>
    </source>
</evidence>
<evidence type="ECO:0000256" key="2">
    <source>
        <dbReference type="ARBA" id="ARBA00022692"/>
    </source>
</evidence>
<dbReference type="SUPFAM" id="SSF48726">
    <property type="entry name" value="Immunoglobulin"/>
    <property type="match status" value="1"/>
</dbReference>
<keyword evidence="5 10" id="KW-0472">Membrane</keyword>
<evidence type="ECO:0000256" key="6">
    <source>
        <dbReference type="ARBA" id="ARBA00023157"/>
    </source>
</evidence>
<feature type="transmembrane region" description="Helical" evidence="10">
    <location>
        <begin position="499"/>
        <end position="523"/>
    </location>
</feature>
<dbReference type="GO" id="GO:0009897">
    <property type="term" value="C:external side of plasma membrane"/>
    <property type="evidence" value="ECO:0007669"/>
    <property type="project" value="TreeGrafter"/>
</dbReference>
<dbReference type="GO" id="GO:0004896">
    <property type="term" value="F:cytokine receptor activity"/>
    <property type="evidence" value="ECO:0007669"/>
    <property type="project" value="InterPro"/>
</dbReference>
<dbReference type="RefSeq" id="XP_017557603.1">
    <property type="nucleotide sequence ID" value="XM_017702114.2"/>
</dbReference>
<feature type="chain" id="PRO_5043950022" description="Fibronectin type-III domain-containing protein" evidence="11">
    <location>
        <begin position="21"/>
        <end position="591"/>
    </location>
</feature>
<feature type="signal peptide" evidence="11">
    <location>
        <begin position="1"/>
        <end position="20"/>
    </location>
</feature>
<keyword evidence="6" id="KW-1015">Disulfide bond</keyword>
<dbReference type="CTD" id="3570"/>
<keyword evidence="8" id="KW-0325">Glycoprotein</keyword>
<dbReference type="CDD" id="cd00063">
    <property type="entry name" value="FN3"/>
    <property type="match status" value="1"/>
</dbReference>
<keyword evidence="4 10" id="KW-1133">Transmembrane helix</keyword>
<dbReference type="GeneTree" id="ENSGT00940000165521"/>
<evidence type="ECO:0000256" key="11">
    <source>
        <dbReference type="SAM" id="SignalP"/>
    </source>
</evidence>
<dbReference type="InterPro" id="IPR003961">
    <property type="entry name" value="FN3_dom"/>
</dbReference>
<gene>
    <name evidence="13" type="primary">IL6R</name>
</gene>
<dbReference type="SMART" id="SM00060">
    <property type="entry name" value="FN3"/>
    <property type="match status" value="1"/>
</dbReference>
<dbReference type="Gene3D" id="2.60.40.10">
    <property type="entry name" value="Immunoglobulins"/>
    <property type="match status" value="2"/>
</dbReference>
<keyword evidence="7" id="KW-0675">Receptor</keyword>
<dbReference type="PANTHER" id="PTHR23037:SF22">
    <property type="entry name" value="CYTOKINE RECEPTOR COMMON SUBUNIT BETA"/>
    <property type="match status" value="1"/>
</dbReference>
<evidence type="ECO:0000256" key="4">
    <source>
        <dbReference type="ARBA" id="ARBA00022989"/>
    </source>
</evidence>
<dbReference type="InterPro" id="IPR013783">
    <property type="entry name" value="Ig-like_fold"/>
</dbReference>
<evidence type="ECO:0000256" key="9">
    <source>
        <dbReference type="ARBA" id="ARBA00023319"/>
    </source>
</evidence>
<dbReference type="PROSITE" id="PS50853">
    <property type="entry name" value="FN3"/>
    <property type="match status" value="1"/>
</dbReference>
<evidence type="ECO:0000256" key="1">
    <source>
        <dbReference type="ARBA" id="ARBA00004479"/>
    </source>
</evidence>
<evidence type="ECO:0000256" key="3">
    <source>
        <dbReference type="ARBA" id="ARBA00022729"/>
    </source>
</evidence>
<dbReference type="InterPro" id="IPR003530">
    <property type="entry name" value="Hematopoietin_rcpt_L_F3_CS"/>
</dbReference>
<comment type="subcellular location">
    <subcellularLocation>
        <location evidence="1">Membrane</location>
        <topology evidence="1">Single-pass type I membrane protein</topology>
    </subcellularLocation>
</comment>
<dbReference type="GeneID" id="108429991"/>
<proteinExistence type="predicted"/>
<evidence type="ECO:0000256" key="8">
    <source>
        <dbReference type="ARBA" id="ARBA00023180"/>
    </source>
</evidence>
<reference evidence="13" key="3">
    <citation type="submission" date="2025-09" db="UniProtKB">
        <authorList>
            <consortium name="Ensembl"/>
        </authorList>
    </citation>
    <scope>IDENTIFICATION</scope>
</reference>
<feature type="domain" description="Fibronectin type-III" evidence="12">
    <location>
        <begin position="359"/>
        <end position="461"/>
    </location>
</feature>
<dbReference type="PROSITE" id="PS01354">
    <property type="entry name" value="HEMATOPO_REC_L_F3"/>
    <property type="match status" value="1"/>
</dbReference>
<dbReference type="InterPro" id="IPR015321">
    <property type="entry name" value="TypeI_recpt_CBD"/>
</dbReference>
<dbReference type="SUPFAM" id="SSF49265">
    <property type="entry name" value="Fibronectin type III"/>
    <property type="match status" value="2"/>
</dbReference>
<dbReference type="Ensembl" id="ENSPNAT00000052500.1">
    <property type="protein sequence ID" value="ENSPNAP00000045104.1"/>
    <property type="gene ID" value="ENSPNAG00000024241.2"/>
</dbReference>
<dbReference type="InterPro" id="IPR036179">
    <property type="entry name" value="Ig-like_dom_sf"/>
</dbReference>
<dbReference type="Pfam" id="PF09240">
    <property type="entry name" value="IL6Ra-bind"/>
    <property type="match status" value="1"/>
</dbReference>
<accession>A0AAR2J4D3</accession>
<dbReference type="AlphaFoldDB" id="A0AAR2J4D3"/>
<reference evidence="13 14" key="1">
    <citation type="submission" date="2020-10" db="EMBL/GenBank/DDBJ databases">
        <title>Pygocentrus nattereri (red-bellied piranha) genome, fPygNat1, primary haplotype.</title>
        <authorList>
            <person name="Myers G."/>
            <person name="Meyer A."/>
            <person name="Karagic N."/>
            <person name="Pippel M."/>
            <person name="Winkler S."/>
            <person name="Tracey A."/>
            <person name="Wood J."/>
            <person name="Formenti G."/>
            <person name="Howe K."/>
            <person name="Fedrigo O."/>
            <person name="Jarvis E.D."/>
        </authorList>
    </citation>
    <scope>NUCLEOTIDE SEQUENCE [LARGE SCALE GENOMIC DNA]</scope>
</reference>
<evidence type="ECO:0000313" key="14">
    <source>
        <dbReference type="Proteomes" id="UP001501920"/>
    </source>
</evidence>
<evidence type="ECO:0000259" key="12">
    <source>
        <dbReference type="PROSITE" id="PS50853"/>
    </source>
</evidence>
<organism evidence="13 14">
    <name type="scientific">Pygocentrus nattereri</name>
    <name type="common">Red-bellied piranha</name>
    <dbReference type="NCBI Taxonomy" id="42514"/>
    <lineage>
        <taxon>Eukaryota</taxon>
        <taxon>Metazoa</taxon>
        <taxon>Chordata</taxon>
        <taxon>Craniata</taxon>
        <taxon>Vertebrata</taxon>
        <taxon>Euteleostomi</taxon>
        <taxon>Actinopterygii</taxon>
        <taxon>Neopterygii</taxon>
        <taxon>Teleostei</taxon>
        <taxon>Ostariophysi</taxon>
        <taxon>Characiformes</taxon>
        <taxon>Characoidei</taxon>
        <taxon>Pygocentrus</taxon>
    </lineage>
</organism>
<dbReference type="InterPro" id="IPR036116">
    <property type="entry name" value="FN3_sf"/>
</dbReference>
<dbReference type="Proteomes" id="UP001501920">
    <property type="component" value="Chromosome 3"/>
</dbReference>
<sequence>MRLQSALLLLSGLFAVKVQCVQEPEICPRKEPPPGVLALTMGSEVILGCTGDITVDGVPLEMDTKQKERLRRRGGKTGLWTYQREGGNTGTTGTSHSTIRNTAVTGMYQNKTATGTYAETKGEPVTTVKTPTITTEEQTRNGRDLAVSHSTQPNRVGRVAEEGGAFSVTMEMGMSSERGTSMEYEDYEDYEDKEEGLRVTRGIKRQTRWTRNGQKVRGVKRGGVLRLPALRPTDSGNYSCYRGGQLISTVQISVGVPPETPTLSCRKKFHTSKLRCEWISRKPIIPRPVCYLLIKTGLRDFSRVQCSYSAERSRCWCALSSDEGDKDTYVAKLCVTNTAGNTTSQPHPFTLQNIIKPDPPAKVEVKSADSRPHTLGISWSYPATWKRGYYSLQFEIRYRPSLAKYYQYVEIDVEHEALVWWIMDALPHTQYEVQLRAKDEFDGVWSEWTDPVYGHTWTAPKPTIVSDVDATLEPFWTVPEGSGSEGDSKEEAPEAPNIAWVYVLWVFGLCLLVTVIVIFAFLLRHRLRFMSKMDKPSYSPPCSCSSPPPAALNQPLMAPRQQSQHHFLPAGEEEGKGINLHNFDYFFPHGQ</sequence>
<evidence type="ECO:0000256" key="5">
    <source>
        <dbReference type="ARBA" id="ARBA00023136"/>
    </source>
</evidence>
<evidence type="ECO:0000256" key="10">
    <source>
        <dbReference type="SAM" id="Phobius"/>
    </source>
</evidence>
<keyword evidence="2 10" id="KW-0812">Transmembrane</keyword>
<keyword evidence="3 11" id="KW-0732">Signal</keyword>
<keyword evidence="9" id="KW-0393">Immunoglobulin domain</keyword>
<name>A0AAR2J4D3_PYGNA</name>